<comment type="caution">
    <text evidence="2">The sequence shown here is derived from an EMBL/GenBank/DDBJ whole genome shotgun (WGS) entry which is preliminary data.</text>
</comment>
<sequence>MTEDDELEGRVRASLDAHAAEVDTSVPVAARARAAARRHRGRWVAAGAAAAVAAVAATAVVVDRGDAPGSEEPPVAGPPSSAPVVPAGWRVEYWHDVSVQVPADWGWGTAPTTVMRGDLTTYLCGGPGAMRTTRGKNLVNPVSTAPYVGRPIMLSDACMGGVRSLDPQAPYVWLGADLPPGTADVGNGYTQETVEAAGTTVTVGAVDAALRERILSSVARQDLCPPTVPSGGPDPRGTLVEGVGEVRTFDLCAYAAPDRGGPLDLVYAADLGAGAYADWRRALTASEDVGVSGGCADHGELVVLTGTFDDPAGTEPVSQGWTVDVPCDLVYADDGSDAVLTPELRAAWHAPALRSILRTYIGMLG</sequence>
<dbReference type="RefSeq" id="WP_345519435.1">
    <property type="nucleotide sequence ID" value="NZ_BAABKM010000002.1"/>
</dbReference>
<keyword evidence="1" id="KW-0812">Transmembrane</keyword>
<evidence type="ECO:0000313" key="2">
    <source>
        <dbReference type="EMBL" id="GAA4694933.1"/>
    </source>
</evidence>
<evidence type="ECO:0000313" key="3">
    <source>
        <dbReference type="Proteomes" id="UP001499974"/>
    </source>
</evidence>
<keyword evidence="1" id="KW-0472">Membrane</keyword>
<dbReference type="EMBL" id="BAABKM010000002">
    <property type="protein sequence ID" value="GAA4694933.1"/>
    <property type="molecule type" value="Genomic_DNA"/>
</dbReference>
<accession>A0ABP8WUZ3</accession>
<name>A0ABP8WUZ3_9ACTN</name>
<feature type="transmembrane region" description="Helical" evidence="1">
    <location>
        <begin position="43"/>
        <end position="62"/>
    </location>
</feature>
<keyword evidence="1" id="KW-1133">Transmembrane helix</keyword>
<keyword evidence="3" id="KW-1185">Reference proteome</keyword>
<proteinExistence type="predicted"/>
<reference evidence="3" key="1">
    <citation type="journal article" date="2019" name="Int. J. Syst. Evol. Microbiol.">
        <title>The Global Catalogue of Microorganisms (GCM) 10K type strain sequencing project: providing services to taxonomists for standard genome sequencing and annotation.</title>
        <authorList>
            <consortium name="The Broad Institute Genomics Platform"/>
            <consortium name="The Broad Institute Genome Sequencing Center for Infectious Disease"/>
            <person name="Wu L."/>
            <person name="Ma J."/>
        </authorList>
    </citation>
    <scope>NUCLEOTIDE SEQUENCE [LARGE SCALE GENOMIC DNA]</scope>
    <source>
        <strain evidence="3">JCM 18531</strain>
    </source>
</reference>
<dbReference type="Proteomes" id="UP001499974">
    <property type="component" value="Unassembled WGS sequence"/>
</dbReference>
<organism evidence="2 3">
    <name type="scientific">Nocardioides conyzicola</name>
    <dbReference type="NCBI Taxonomy" id="1651781"/>
    <lineage>
        <taxon>Bacteria</taxon>
        <taxon>Bacillati</taxon>
        <taxon>Actinomycetota</taxon>
        <taxon>Actinomycetes</taxon>
        <taxon>Propionibacteriales</taxon>
        <taxon>Nocardioidaceae</taxon>
        <taxon>Nocardioides</taxon>
    </lineage>
</organism>
<gene>
    <name evidence="2" type="ORF">GCM10023349_07630</name>
</gene>
<protein>
    <submittedName>
        <fullName evidence="2">Uncharacterized protein</fullName>
    </submittedName>
</protein>
<evidence type="ECO:0000256" key="1">
    <source>
        <dbReference type="SAM" id="Phobius"/>
    </source>
</evidence>